<proteinExistence type="predicted"/>
<name>A0ACD1FT05_9EURO</name>
<evidence type="ECO:0000313" key="1">
    <source>
        <dbReference type="EMBL" id="RAH40115.1"/>
    </source>
</evidence>
<keyword evidence="2" id="KW-1185">Reference proteome</keyword>
<accession>A0ACD1FT05</accession>
<reference evidence="1" key="1">
    <citation type="submission" date="2018-02" db="EMBL/GenBank/DDBJ databases">
        <title>The genomes of Aspergillus section Nigri reveals drivers in fungal speciation.</title>
        <authorList>
            <consortium name="DOE Joint Genome Institute"/>
            <person name="Vesth T.C."/>
            <person name="Nybo J."/>
            <person name="Theobald S."/>
            <person name="Brandl J."/>
            <person name="Frisvad J.C."/>
            <person name="Nielsen K.F."/>
            <person name="Lyhne E.K."/>
            <person name="Kogle M.E."/>
            <person name="Kuo A."/>
            <person name="Riley R."/>
            <person name="Clum A."/>
            <person name="Nolan M."/>
            <person name="Lipzen A."/>
            <person name="Salamov A."/>
            <person name="Henrissat B."/>
            <person name="Wiebenga A."/>
            <person name="De vries R.P."/>
            <person name="Grigoriev I.V."/>
            <person name="Mortensen U.H."/>
            <person name="Andersen M.R."/>
            <person name="Baker S.E."/>
        </authorList>
    </citation>
    <scope>NUCLEOTIDE SEQUENCE</scope>
    <source>
        <strain evidence="1">CBS 621.78</strain>
    </source>
</reference>
<dbReference type="EMBL" id="KZ825419">
    <property type="protein sequence ID" value="RAH40115.1"/>
    <property type="molecule type" value="Genomic_DNA"/>
</dbReference>
<gene>
    <name evidence="1" type="ORF">BO95DRAFT_29740</name>
</gene>
<sequence length="106" mass="11502">MVGHLSADHGRSGIPRVLRPGDSLSCRRPLPPFRWPAYRSLAGQACPEVYVSVPLPSPLRDTGVGGRLRCLAGRVYLCSVAYCFSGVGVQWTDLLELFSGVELCID</sequence>
<organism evidence="1 2">
    <name type="scientific">Aspergillus brunneoviolaceus CBS 621.78</name>
    <dbReference type="NCBI Taxonomy" id="1450534"/>
    <lineage>
        <taxon>Eukaryota</taxon>
        <taxon>Fungi</taxon>
        <taxon>Dikarya</taxon>
        <taxon>Ascomycota</taxon>
        <taxon>Pezizomycotina</taxon>
        <taxon>Eurotiomycetes</taxon>
        <taxon>Eurotiomycetidae</taxon>
        <taxon>Eurotiales</taxon>
        <taxon>Aspergillaceae</taxon>
        <taxon>Aspergillus</taxon>
        <taxon>Aspergillus subgen. Circumdati</taxon>
    </lineage>
</organism>
<evidence type="ECO:0000313" key="2">
    <source>
        <dbReference type="Proteomes" id="UP000249057"/>
    </source>
</evidence>
<dbReference type="Proteomes" id="UP000249057">
    <property type="component" value="Unassembled WGS sequence"/>
</dbReference>
<protein>
    <submittedName>
        <fullName evidence="1">Uncharacterized protein</fullName>
    </submittedName>
</protein>